<keyword evidence="3" id="KW-0238">DNA-binding</keyword>
<organism evidence="6 7">
    <name type="scientific">Woeseia oceani</name>
    <dbReference type="NCBI Taxonomy" id="1548547"/>
    <lineage>
        <taxon>Bacteria</taxon>
        <taxon>Pseudomonadati</taxon>
        <taxon>Pseudomonadota</taxon>
        <taxon>Gammaproteobacteria</taxon>
        <taxon>Woeseiales</taxon>
        <taxon>Woeseiaceae</taxon>
        <taxon>Woeseia</taxon>
    </lineage>
</organism>
<evidence type="ECO:0000256" key="1">
    <source>
        <dbReference type="ARBA" id="ARBA00010923"/>
    </source>
</evidence>
<dbReference type="EMBL" id="CP016268">
    <property type="protein sequence ID" value="ANO53043.1"/>
    <property type="molecule type" value="Genomic_DNA"/>
</dbReference>
<dbReference type="REBASE" id="154853">
    <property type="entry name" value="S.WocXK5ORF6040P"/>
</dbReference>
<dbReference type="STRING" id="1548547.BA177_06045"/>
<dbReference type="InterPro" id="IPR044946">
    <property type="entry name" value="Restrct_endonuc_typeI_TRD_sf"/>
</dbReference>
<feature type="coiled-coil region" evidence="4">
    <location>
        <begin position="241"/>
        <end position="268"/>
    </location>
</feature>
<dbReference type="AlphaFoldDB" id="A0A193LKV4"/>
<dbReference type="GO" id="GO:0003677">
    <property type="term" value="F:DNA binding"/>
    <property type="evidence" value="ECO:0007669"/>
    <property type="project" value="UniProtKB-KW"/>
</dbReference>
<sequence length="277" mass="30711">MATGTTSVAAIYTRDLLKLHILVPPLPEQRAIATVLSDVDALLDGLDRLIAKKRDLKQAAMQQLITGETRLPGFEEAWEVKRLAELGVTYGGLTGKTKADFGVGSAYYVTFLNVMTNVVIDCSTFDRVKVAQSELQNRIKCGDLLFNGSSETPEEVAMCALMDVDIPNLYLNSFCFGFRFYEGTQANGLFMAYYIRSYEGREIMKSLAQGSTRYNLSKSALLKATLHLPSLPEQTAIATVLSDMDAEIAALEQRRNKTRDIKQAMMQELLTGKTRLI</sequence>
<keyword evidence="7" id="KW-1185">Reference proteome</keyword>
<dbReference type="SUPFAM" id="SSF116734">
    <property type="entry name" value="DNA methylase specificity domain"/>
    <property type="match status" value="2"/>
</dbReference>
<evidence type="ECO:0000256" key="2">
    <source>
        <dbReference type="ARBA" id="ARBA00022747"/>
    </source>
</evidence>
<keyword evidence="4" id="KW-0175">Coiled coil</keyword>
<dbReference type="PANTHER" id="PTHR30408:SF12">
    <property type="entry name" value="TYPE I RESTRICTION ENZYME MJAVIII SPECIFICITY SUBUNIT"/>
    <property type="match status" value="1"/>
</dbReference>
<evidence type="ECO:0000256" key="4">
    <source>
        <dbReference type="SAM" id="Coils"/>
    </source>
</evidence>
<keyword evidence="2" id="KW-0680">Restriction system</keyword>
<protein>
    <recommendedName>
        <fullName evidence="5">Type I restriction modification DNA specificity domain-containing protein</fullName>
    </recommendedName>
</protein>
<dbReference type="Gene3D" id="3.90.220.20">
    <property type="entry name" value="DNA methylase specificity domains"/>
    <property type="match status" value="2"/>
</dbReference>
<proteinExistence type="inferred from homology"/>
<dbReference type="InterPro" id="IPR052021">
    <property type="entry name" value="Type-I_RS_S_subunit"/>
</dbReference>
<evidence type="ECO:0000256" key="3">
    <source>
        <dbReference type="ARBA" id="ARBA00023125"/>
    </source>
</evidence>
<dbReference type="Pfam" id="PF01420">
    <property type="entry name" value="Methylase_S"/>
    <property type="match status" value="1"/>
</dbReference>
<dbReference type="InterPro" id="IPR000055">
    <property type="entry name" value="Restrct_endonuc_typeI_TRD"/>
</dbReference>
<gene>
    <name evidence="6" type="ORF">BA177_06045</name>
</gene>
<accession>A0A193LKV4</accession>
<dbReference type="Gene3D" id="1.10.287.1120">
    <property type="entry name" value="Bipartite methylase S protein"/>
    <property type="match status" value="1"/>
</dbReference>
<feature type="domain" description="Type I restriction modification DNA specificity" evidence="5">
    <location>
        <begin position="76"/>
        <end position="256"/>
    </location>
</feature>
<evidence type="ECO:0000313" key="6">
    <source>
        <dbReference type="EMBL" id="ANO53043.1"/>
    </source>
</evidence>
<reference evidence="6 7" key="1">
    <citation type="submission" date="2016-06" db="EMBL/GenBank/DDBJ databases">
        <title>Complete genome sequence of a deep-branching marine Gamma Proteobacterium Woeseia oceani type strain XK5.</title>
        <authorList>
            <person name="Mu D."/>
            <person name="Du Z."/>
        </authorList>
    </citation>
    <scope>NUCLEOTIDE SEQUENCE [LARGE SCALE GENOMIC DNA]</scope>
    <source>
        <strain evidence="6 7">XK5</strain>
    </source>
</reference>
<evidence type="ECO:0000313" key="7">
    <source>
        <dbReference type="Proteomes" id="UP000092695"/>
    </source>
</evidence>
<dbReference type="Proteomes" id="UP000092695">
    <property type="component" value="Chromosome"/>
</dbReference>
<dbReference type="KEGG" id="woc:BA177_06045"/>
<dbReference type="PANTHER" id="PTHR30408">
    <property type="entry name" value="TYPE-1 RESTRICTION ENZYME ECOKI SPECIFICITY PROTEIN"/>
    <property type="match status" value="1"/>
</dbReference>
<name>A0A193LKV4_9GAMM</name>
<comment type="similarity">
    <text evidence="1">Belongs to the type-I restriction system S methylase family.</text>
</comment>
<dbReference type="GO" id="GO:0009307">
    <property type="term" value="P:DNA restriction-modification system"/>
    <property type="evidence" value="ECO:0007669"/>
    <property type="project" value="UniProtKB-KW"/>
</dbReference>
<evidence type="ECO:0000259" key="5">
    <source>
        <dbReference type="Pfam" id="PF01420"/>
    </source>
</evidence>